<evidence type="ECO:0000313" key="3">
    <source>
        <dbReference type="EMBL" id="QID24536.1"/>
    </source>
</evidence>
<feature type="domain" description="Nephrocystin 3-like N-terminal" evidence="2">
    <location>
        <begin position="299"/>
        <end position="405"/>
    </location>
</feature>
<keyword evidence="1" id="KW-0677">Repeat</keyword>
<organism evidence="3">
    <name type="scientific">Pseudoalteromonas translucida (strain TAC 125)</name>
    <dbReference type="NCBI Taxonomy" id="326442"/>
    <lineage>
        <taxon>Bacteria</taxon>
        <taxon>Pseudomonadati</taxon>
        <taxon>Pseudomonadota</taxon>
        <taxon>Gammaproteobacteria</taxon>
        <taxon>Alteromonadales</taxon>
        <taxon>Pseudoalteromonadaceae</taxon>
        <taxon>Pseudoalteromonas</taxon>
    </lineage>
</organism>
<gene>
    <name evidence="3" type="ORF">PSHA_p00043</name>
</gene>
<evidence type="ECO:0000259" key="2">
    <source>
        <dbReference type="Pfam" id="PF24883"/>
    </source>
</evidence>
<keyword evidence="3" id="KW-0614">Plasmid</keyword>
<dbReference type="Pfam" id="PF24883">
    <property type="entry name" value="NPHP3_N"/>
    <property type="match status" value="1"/>
</dbReference>
<dbReference type="InterPro" id="IPR056884">
    <property type="entry name" value="NPHP3-like_N"/>
</dbReference>
<evidence type="ECO:0000256" key="1">
    <source>
        <dbReference type="ARBA" id="ARBA00022737"/>
    </source>
</evidence>
<dbReference type="InterPro" id="IPR027417">
    <property type="entry name" value="P-loop_NTPase"/>
</dbReference>
<proteinExistence type="predicted"/>
<dbReference type="SUPFAM" id="SSF52540">
    <property type="entry name" value="P-loop containing nucleoside triphosphate hydrolases"/>
    <property type="match status" value="1"/>
</dbReference>
<dbReference type="EMBL" id="MN400773">
    <property type="protein sequence ID" value="QID24536.1"/>
    <property type="molecule type" value="Genomic_DNA"/>
</dbReference>
<name>A0A6G6ARZ2_PSET1</name>
<geneLocation type="plasmid" evidence="3">
    <name>pMEGA</name>
</geneLocation>
<reference evidence="3" key="1">
    <citation type="submission" date="2019-09" db="EMBL/GenBank/DDBJ databases">
        <authorList>
            <person name="Qi W."/>
            <person name="Colarusso A."/>
            <person name="Olombrada M."/>
            <person name="Parrilli E."/>
            <person name="Patrignani A."/>
            <person name="Tutino M.L."/>
            <person name="Toll-Riera M."/>
        </authorList>
    </citation>
    <scope>NUCLEOTIDE SEQUENCE</scope>
    <source>
        <strain evidence="3">TAC125</strain>
        <plasmid evidence="3">pMEGA</plasmid>
    </source>
</reference>
<accession>A0A6G6ARZ2</accession>
<dbReference type="Gene3D" id="3.40.50.300">
    <property type="entry name" value="P-loop containing nucleotide triphosphate hydrolases"/>
    <property type="match status" value="1"/>
</dbReference>
<protein>
    <submittedName>
        <fullName evidence="3">AAA family ATPase</fullName>
    </submittedName>
</protein>
<sequence>MRNSLSLNNAHEGYDYQDLITSYFILEEILNGNRESIFSIDKKHTTGDTPDRFDDLVITNGDKVQRKQVKYSNEQTSVRLTKDYLSADSHYKIALHKLYESWKALSTIHTEFRLCLAWDEPVESKILKVLNLQPSSLSSFDSFPTKVFKIDINQLWEVEPENFNRWDSLKQYVKENNIDRDDFRKFCECLLIEVNLPKASLKFDSPHELEKILISQATRLGIGQYPNDDINTIDFLVRLVKHVGSYRTNSAVVATLDVLKDLRIKTDYGKVQQKFEIDQSKNVKSDCRYSSFYNFVVNSKKVILSGEPGAGKSWFLTNLIDYLEREEINVLRHYCFTSTEDEFVERRVSSNTFFGNLISGIEKVYPELTKVKNQTFAANLDELNLLLQKIEEPLVIIVDGLDHINRVLSSSISLPKEKTQILENISQVCIPDNVTIVLGSQPVEELNFLKKDFSYREHQLPAWGIQDTKELAKKHGITKLDCNDEDIVTLIHEKSEGNPLYLTYILLTLENSEVISDEIIHSLPPYDFNLKKYYEYLTSKIENNTTAEILSCLDFSVTRKELQEIIPVKHHFNSSMKVLSPVISENTARGGLKLYHDSFRRFNMEKLADIEEALDANYEFIIDWLNCECFFESDKSYRYLFSYLMRAKKYEDISRYASDNFLPNSLYYAHSESLIRRNYESFLSVAKKTQNWSLFVYASELNRAINTTSSEEHHSQFLQNFELYFEAICLIYGVEKANALLYFNGEKNHSNSVTAQAFRVLEMHDYSPNWEDVNELFSGEIRQDDFKYYISFFNQTNDDFLAFLNKAIQHEDKTYLRVLLEEVFRLKGSDYLVDLHSKLTGIEKESTGLIINNLFERENCSTRIPIKVENNVTLEPLSLPLISETVEKNELVRFCIQLELYSSNDLNSLISFEKTISCDYIAHSWIKFFIRNLVIDKTCQDSSLEEQIIQSFLILADDMTNFPRARYSSFLFDNRDLIDRSFEQALVHVNSQLAWKNIFDIRRKIVFPIIPMIEKRFINKNNINLLIETYDSFDEENSDYFEHAENSFKKAIYRAKVGDLENAKLELKNAVHLTTSYTSRKDRNLAEVIDPLPSLNNISPSFAKEYTKKLKYLTDAVMKHTEDGKDTRWLTIEWFEMFIKVDFKLAAKYLINEMLTNGYFWKLDFMYVDLLKHSDNVEPSILNFLYRLTPTNIKDAYLNSFLEVIERLEKKDDKLAKASMINLSTRDWNDSYDTLNQKTVRKYNNIAHKLGLNLHLEEVKEKNDGTAHSFDNEKLSIKLTTQFCKEDSLRNKSTQDLVDYLVSQEFLGVDNLNYLHFFFKEENNTELANEILMPLIRKRFPRGQEYFTNLRGVIGGITLSDRDKVLLLVNNFVHSKDGWFSSFVDKDSLLQAVTIDKDIAQNCLASALYSFYQNKDYSSKTTANLIIAFEYVGIDKQSILSMYERGFDFIKSRLPDESEFEWENLDYIEISEMNHDERAITLLLSKANNLDSSVQREIICALNYLIKNHTNLLIKPLSWFFDNFHMFHHSTIASILELISIEIKQLKSLLLEIKPSIKKLIGAQNLYIQNEVESIFSELSNE</sequence>